<accession>A0A240EEM5</accession>
<dbReference type="InterPro" id="IPR036282">
    <property type="entry name" value="Glutathione-S-Trfase_C_sf"/>
</dbReference>
<dbReference type="GO" id="GO:0016740">
    <property type="term" value="F:transferase activity"/>
    <property type="evidence" value="ECO:0007669"/>
    <property type="project" value="UniProtKB-KW"/>
</dbReference>
<evidence type="ECO:0000313" key="3">
    <source>
        <dbReference type="Proteomes" id="UP000219042"/>
    </source>
</evidence>
<name>A0A240EEM5_9GAMM</name>
<dbReference type="AlphaFoldDB" id="A0A240EEM5"/>
<evidence type="ECO:0000313" key="2">
    <source>
        <dbReference type="EMBL" id="SNX46733.1"/>
    </source>
</evidence>
<keyword evidence="3" id="KW-1185">Reference proteome</keyword>
<dbReference type="InterPro" id="IPR010987">
    <property type="entry name" value="Glutathione-S-Trfase_C-like"/>
</dbReference>
<dbReference type="Proteomes" id="UP000219042">
    <property type="component" value="Unassembled WGS sequence"/>
</dbReference>
<feature type="domain" description="GST C-terminal" evidence="1">
    <location>
        <begin position="88"/>
        <end position="210"/>
    </location>
</feature>
<dbReference type="SUPFAM" id="SSF47616">
    <property type="entry name" value="GST C-terminal domain-like"/>
    <property type="match status" value="1"/>
</dbReference>
<dbReference type="Gene3D" id="1.20.1050.10">
    <property type="match status" value="1"/>
</dbReference>
<gene>
    <name evidence="2" type="ORF">SAMN05421731_11718</name>
</gene>
<protein>
    <submittedName>
        <fullName evidence="2">Glutathione S-transferase</fullName>
    </submittedName>
</protein>
<keyword evidence="2" id="KW-0808">Transferase</keyword>
<dbReference type="PROSITE" id="PS50405">
    <property type="entry name" value="GST_CTER"/>
    <property type="match status" value="1"/>
</dbReference>
<dbReference type="InterPro" id="IPR004046">
    <property type="entry name" value="GST_C"/>
</dbReference>
<organism evidence="2 3">
    <name type="scientific">Acinetobacter puyangensis</name>
    <dbReference type="NCBI Taxonomy" id="1096779"/>
    <lineage>
        <taxon>Bacteria</taxon>
        <taxon>Pseudomonadati</taxon>
        <taxon>Pseudomonadota</taxon>
        <taxon>Gammaproteobacteria</taxon>
        <taxon>Moraxellales</taxon>
        <taxon>Moraxellaceae</taxon>
        <taxon>Acinetobacter</taxon>
    </lineage>
</organism>
<evidence type="ECO:0000259" key="1">
    <source>
        <dbReference type="PROSITE" id="PS50405"/>
    </source>
</evidence>
<dbReference type="Pfam" id="PF00043">
    <property type="entry name" value="GST_C"/>
    <property type="match status" value="1"/>
</dbReference>
<proteinExistence type="predicted"/>
<dbReference type="RefSeq" id="WP_097080461.1">
    <property type="nucleotide sequence ID" value="NZ_BAABHT010000021.1"/>
</dbReference>
<dbReference type="OrthoDB" id="9797500at2"/>
<dbReference type="EMBL" id="OANT01000017">
    <property type="protein sequence ID" value="SNX46733.1"/>
    <property type="molecule type" value="Genomic_DNA"/>
</dbReference>
<reference evidence="3" key="1">
    <citation type="submission" date="2016-09" db="EMBL/GenBank/DDBJ databases">
        <authorList>
            <person name="Varghese N."/>
            <person name="Submissions S."/>
        </authorList>
    </citation>
    <scope>NUCLEOTIDE SEQUENCE [LARGE SCALE GENOMIC DNA]</scope>
    <source>
        <strain evidence="3">ANC 4466</strain>
    </source>
</reference>
<sequence length="210" mass="24122">MTNLDHSPLTNSPRLILKDDPMSSDCYAVRLFLYYHQVPFQSDYADIDPLQPSDKIPELAVAEDQIIYGIRPSLEFLADFAAQPDWAKPSHTQHFQHWEDFHQQLKNSLGRLRQANLSMSTFLDDEDILIEKTNSLLNQLNDHLCVQTVLQQPWLLAGKTPSIADLTIFPLVALSMDAGIDLDDFVHIRRWVQRMRKLPNFVPMPGLLES</sequence>